<keyword evidence="2" id="KW-0285">Flavoprotein</keyword>
<dbReference type="GO" id="GO:0016491">
    <property type="term" value="F:oxidoreductase activity"/>
    <property type="evidence" value="ECO:0007669"/>
    <property type="project" value="UniProtKB-KW"/>
</dbReference>
<gene>
    <name evidence="6" type="ORF">AMJ82_05455</name>
</gene>
<keyword evidence="4" id="KW-0560">Oxidoreductase</keyword>
<dbReference type="Gene3D" id="3.40.109.10">
    <property type="entry name" value="NADH Oxidase"/>
    <property type="match status" value="1"/>
</dbReference>
<dbReference type="PANTHER" id="PTHR43425:SF2">
    <property type="entry name" value="OXYGEN-INSENSITIVE NADPH NITROREDUCTASE"/>
    <property type="match status" value="1"/>
</dbReference>
<name>A0A0S8G948_UNCT6</name>
<dbReference type="Proteomes" id="UP000051717">
    <property type="component" value="Unassembled WGS sequence"/>
</dbReference>
<dbReference type="PANTHER" id="PTHR43425">
    <property type="entry name" value="OXYGEN-INSENSITIVE NADPH NITROREDUCTASE"/>
    <property type="match status" value="1"/>
</dbReference>
<dbReference type="EMBL" id="LJUI01000035">
    <property type="protein sequence ID" value="KPK69446.1"/>
    <property type="molecule type" value="Genomic_DNA"/>
</dbReference>
<protein>
    <recommendedName>
        <fullName evidence="5">Nitroreductase domain-containing protein</fullName>
    </recommendedName>
</protein>
<evidence type="ECO:0000256" key="3">
    <source>
        <dbReference type="ARBA" id="ARBA00022643"/>
    </source>
</evidence>
<dbReference type="InterPro" id="IPR029479">
    <property type="entry name" value="Nitroreductase"/>
</dbReference>
<feature type="domain" description="Nitroreductase" evidence="5">
    <location>
        <begin position="30"/>
        <end position="178"/>
    </location>
</feature>
<comment type="similarity">
    <text evidence="1">Belongs to the flavin oxidoreductase frp family.</text>
</comment>
<evidence type="ECO:0000256" key="4">
    <source>
        <dbReference type="ARBA" id="ARBA00023002"/>
    </source>
</evidence>
<proteinExistence type="inferred from homology"/>
<evidence type="ECO:0000313" key="7">
    <source>
        <dbReference type="Proteomes" id="UP000051717"/>
    </source>
</evidence>
<reference evidence="6 7" key="1">
    <citation type="journal article" date="2015" name="Microbiome">
        <title>Genomic resolution of linkages in carbon, nitrogen, and sulfur cycling among widespread estuary sediment bacteria.</title>
        <authorList>
            <person name="Baker B.J."/>
            <person name="Lazar C.S."/>
            <person name="Teske A.P."/>
            <person name="Dick G.J."/>
        </authorList>
    </citation>
    <scope>NUCLEOTIDE SEQUENCE [LARGE SCALE GENOMIC DNA]</scope>
    <source>
        <strain evidence="6">SM23_40</strain>
    </source>
</reference>
<comment type="caution">
    <text evidence="6">The sequence shown here is derived from an EMBL/GenBank/DDBJ whole genome shotgun (WGS) entry which is preliminary data.</text>
</comment>
<evidence type="ECO:0000259" key="5">
    <source>
        <dbReference type="Pfam" id="PF00881"/>
    </source>
</evidence>
<evidence type="ECO:0000256" key="1">
    <source>
        <dbReference type="ARBA" id="ARBA00008366"/>
    </source>
</evidence>
<keyword evidence="3" id="KW-0288">FMN</keyword>
<sequence length="271" mass="30311">MLIRSLIRALVARPSIPKGRRLHPFIKLLSERRSIRHFFDRDIPDDDLDTILEIGRLSPSTANLQTWSFISLRRAEWEKTFGSPIPFGAPLAIAVCVDLDRIRRAGFETPPYPLSMYTIGLINACLAAMNMQIAAHALGYGTVMVSDTGRVGFMHTRWAREQLALPPGVFPVCTLLVGSTRMEALLIPPRLPRELVAMKSAYTAPDSKLLNQWYEEMGAVVRAQNPFMSIHRRLDMYLKELPRVEAELARLVYGDESAPHSVSSAGKGDDA</sequence>
<dbReference type="Pfam" id="PF00881">
    <property type="entry name" value="Nitroreductase"/>
    <property type="match status" value="1"/>
</dbReference>
<dbReference type="SUPFAM" id="SSF55469">
    <property type="entry name" value="FMN-dependent nitroreductase-like"/>
    <property type="match status" value="1"/>
</dbReference>
<organism evidence="6 7">
    <name type="scientific">candidate division TA06 bacterium SM23_40</name>
    <dbReference type="NCBI Taxonomy" id="1703774"/>
    <lineage>
        <taxon>Bacteria</taxon>
        <taxon>Bacteria division TA06</taxon>
    </lineage>
</organism>
<dbReference type="InterPro" id="IPR016446">
    <property type="entry name" value="Flavin_OxRdtase_Frp"/>
</dbReference>
<evidence type="ECO:0000256" key="2">
    <source>
        <dbReference type="ARBA" id="ARBA00022630"/>
    </source>
</evidence>
<dbReference type="InterPro" id="IPR000415">
    <property type="entry name" value="Nitroreductase-like"/>
</dbReference>
<evidence type="ECO:0000313" key="6">
    <source>
        <dbReference type="EMBL" id="KPK69446.1"/>
    </source>
</evidence>
<accession>A0A0S8G948</accession>
<dbReference type="AlphaFoldDB" id="A0A0S8G948"/>